<dbReference type="EMBL" id="FN653285">
    <property type="protein sequence ID" value="CBY14426.1"/>
    <property type="molecule type" value="Genomic_DNA"/>
</dbReference>
<protein>
    <submittedName>
        <fullName evidence="1">Uncharacterized protein</fullName>
    </submittedName>
</protein>
<organism evidence="1">
    <name type="scientific">Oikopleura dioica</name>
    <name type="common">Tunicate</name>
    <dbReference type="NCBI Taxonomy" id="34765"/>
    <lineage>
        <taxon>Eukaryota</taxon>
        <taxon>Metazoa</taxon>
        <taxon>Chordata</taxon>
        <taxon>Tunicata</taxon>
        <taxon>Appendicularia</taxon>
        <taxon>Copelata</taxon>
        <taxon>Oikopleuridae</taxon>
        <taxon>Oikopleura</taxon>
    </lineage>
</organism>
<proteinExistence type="predicted"/>
<evidence type="ECO:0000313" key="1">
    <source>
        <dbReference type="EMBL" id="CBY14426.1"/>
    </source>
</evidence>
<dbReference type="AlphaFoldDB" id="E4XXN2"/>
<reference evidence="1" key="1">
    <citation type="journal article" date="2010" name="Science">
        <title>Plasticity of animal genome architecture unmasked by rapid evolution of a pelagic tunicate.</title>
        <authorList>
            <person name="Denoeud F."/>
            <person name="Henriet S."/>
            <person name="Mungpakdee S."/>
            <person name="Aury J.M."/>
            <person name="Da Silva C."/>
            <person name="Brinkmann H."/>
            <person name="Mikhaleva J."/>
            <person name="Olsen L.C."/>
            <person name="Jubin C."/>
            <person name="Canestro C."/>
            <person name="Bouquet J.M."/>
            <person name="Danks G."/>
            <person name="Poulain J."/>
            <person name="Campsteijn C."/>
            <person name="Adamski M."/>
            <person name="Cross I."/>
            <person name="Yadetie F."/>
            <person name="Muffato M."/>
            <person name="Louis A."/>
            <person name="Butcher S."/>
            <person name="Tsagkogeorga G."/>
            <person name="Konrad A."/>
            <person name="Singh S."/>
            <person name="Jensen M.F."/>
            <person name="Cong E.H."/>
            <person name="Eikeseth-Otteraa H."/>
            <person name="Noel B."/>
            <person name="Anthouard V."/>
            <person name="Porcel B.M."/>
            <person name="Kachouri-Lafond R."/>
            <person name="Nishino A."/>
            <person name="Ugolini M."/>
            <person name="Chourrout P."/>
            <person name="Nishida H."/>
            <person name="Aasland R."/>
            <person name="Huzurbazar S."/>
            <person name="Westhof E."/>
            <person name="Delsuc F."/>
            <person name="Lehrach H."/>
            <person name="Reinhardt R."/>
            <person name="Weissenbach J."/>
            <person name="Roy S.W."/>
            <person name="Artiguenave F."/>
            <person name="Postlethwait J.H."/>
            <person name="Manak J.R."/>
            <person name="Thompson E.M."/>
            <person name="Jaillon O."/>
            <person name="Du Pasquier L."/>
            <person name="Boudinot P."/>
            <person name="Liberles D.A."/>
            <person name="Volff J.N."/>
            <person name="Philippe H."/>
            <person name="Lenhard B."/>
            <person name="Roest Crollius H."/>
            <person name="Wincker P."/>
            <person name="Chourrout D."/>
        </authorList>
    </citation>
    <scope>NUCLEOTIDE SEQUENCE [LARGE SCALE GENOMIC DNA]</scope>
</reference>
<sequence length="88" mass="9985">MPIDIDIDSHKYFRNTTKSFILHIQPHFGRQQLPGYTETSFNLDVVLNNSNYSNTCFDNSHIDHNSDASSYPLGIDIGCPGETHESRV</sequence>
<gene>
    <name evidence="1" type="ORF">GSOID_T00007425001</name>
</gene>
<keyword evidence="2" id="KW-1185">Reference proteome</keyword>
<dbReference type="Proteomes" id="UP000001307">
    <property type="component" value="Unassembled WGS sequence"/>
</dbReference>
<evidence type="ECO:0000313" key="2">
    <source>
        <dbReference type="Proteomes" id="UP000001307"/>
    </source>
</evidence>
<dbReference type="InParanoid" id="E4XXN2"/>
<accession>E4XXN2</accession>
<name>E4XXN2_OIKDI</name>